<sequence length="279" mass="30927">MDDSNGKARRFHAMRTEWGFPKLISLEDFNNGCNGFLVGVLRPQGFSKGSEENLSIFLELRDPPEGKLACAQFTLVVRDQVEGKDLSCTGAASSDNFKTMGSGFEKFMPLKDLQDPSKSFLVDDTPIIEATVTDASFRVKNLEKIARIKFQGEVGKGISIYKERWPVGLDPAQCTPQSTPRASLALPNSNIGIPANLYGNPRIYCFGERQTTATLYVEGTIILTAVSTAEWFLSSSESWGYLNFMLLRYLMDPSKGFLVNDTLILEVKVDVTASFLKFT</sequence>
<comment type="caution">
    <text evidence="2">The sequence shown here is derived from an EMBL/GenBank/DDBJ whole genome shotgun (WGS) entry which is preliminary data.</text>
</comment>
<keyword evidence="3" id="KW-1185">Reference proteome</keyword>
<dbReference type="PANTHER" id="PTHR46162">
    <property type="entry name" value="TRAF-LIKE FAMILY PROTEIN"/>
    <property type="match status" value="1"/>
</dbReference>
<gene>
    <name evidence="2" type="ORF">SLEP1_g21915</name>
</gene>
<proteinExistence type="predicted"/>
<dbReference type="Pfam" id="PF22486">
    <property type="entry name" value="MATH_2"/>
    <property type="match status" value="1"/>
</dbReference>
<protein>
    <recommendedName>
        <fullName evidence="1">MATH domain-containing protein</fullName>
    </recommendedName>
</protein>
<dbReference type="PROSITE" id="PS50144">
    <property type="entry name" value="MATH"/>
    <property type="match status" value="2"/>
</dbReference>
<feature type="domain" description="MATH" evidence="1">
    <location>
        <begin position="223"/>
        <end position="269"/>
    </location>
</feature>
<dbReference type="EMBL" id="BPVZ01000032">
    <property type="protein sequence ID" value="GKV10571.1"/>
    <property type="molecule type" value="Genomic_DNA"/>
</dbReference>
<dbReference type="Proteomes" id="UP001054252">
    <property type="component" value="Unassembled WGS sequence"/>
</dbReference>
<reference evidence="2 3" key="1">
    <citation type="journal article" date="2021" name="Commun. Biol.">
        <title>The genome of Shorea leprosula (Dipterocarpaceae) highlights the ecological relevance of drought in aseasonal tropical rainforests.</title>
        <authorList>
            <person name="Ng K.K.S."/>
            <person name="Kobayashi M.J."/>
            <person name="Fawcett J.A."/>
            <person name="Hatakeyama M."/>
            <person name="Paape T."/>
            <person name="Ng C.H."/>
            <person name="Ang C.C."/>
            <person name="Tnah L.H."/>
            <person name="Lee C.T."/>
            <person name="Nishiyama T."/>
            <person name="Sese J."/>
            <person name="O'Brien M.J."/>
            <person name="Copetti D."/>
            <person name="Mohd Noor M.I."/>
            <person name="Ong R.C."/>
            <person name="Putra M."/>
            <person name="Sireger I.Z."/>
            <person name="Indrioko S."/>
            <person name="Kosugi Y."/>
            <person name="Izuno A."/>
            <person name="Isagi Y."/>
            <person name="Lee S.L."/>
            <person name="Shimizu K.K."/>
        </authorList>
    </citation>
    <scope>NUCLEOTIDE SEQUENCE [LARGE SCALE GENOMIC DNA]</scope>
    <source>
        <strain evidence="2">214</strain>
    </source>
</reference>
<dbReference type="InterPro" id="IPR008974">
    <property type="entry name" value="TRAF-like"/>
</dbReference>
<dbReference type="Gene3D" id="2.60.210.10">
    <property type="entry name" value="Apoptosis, Tumor Necrosis Factor Receptor Associated Protein 2, Chain A"/>
    <property type="match status" value="2"/>
</dbReference>
<evidence type="ECO:0000313" key="3">
    <source>
        <dbReference type="Proteomes" id="UP001054252"/>
    </source>
</evidence>
<evidence type="ECO:0000259" key="1">
    <source>
        <dbReference type="PROSITE" id="PS50144"/>
    </source>
</evidence>
<organism evidence="2 3">
    <name type="scientific">Rubroshorea leprosula</name>
    <dbReference type="NCBI Taxonomy" id="152421"/>
    <lineage>
        <taxon>Eukaryota</taxon>
        <taxon>Viridiplantae</taxon>
        <taxon>Streptophyta</taxon>
        <taxon>Embryophyta</taxon>
        <taxon>Tracheophyta</taxon>
        <taxon>Spermatophyta</taxon>
        <taxon>Magnoliopsida</taxon>
        <taxon>eudicotyledons</taxon>
        <taxon>Gunneridae</taxon>
        <taxon>Pentapetalae</taxon>
        <taxon>rosids</taxon>
        <taxon>malvids</taxon>
        <taxon>Malvales</taxon>
        <taxon>Dipterocarpaceae</taxon>
        <taxon>Rubroshorea</taxon>
    </lineage>
</organism>
<dbReference type="CDD" id="cd00121">
    <property type="entry name" value="MATH"/>
    <property type="match status" value="1"/>
</dbReference>
<evidence type="ECO:0000313" key="2">
    <source>
        <dbReference type="EMBL" id="GKV10571.1"/>
    </source>
</evidence>
<feature type="domain" description="MATH" evidence="1">
    <location>
        <begin position="1"/>
        <end position="132"/>
    </location>
</feature>
<accession>A0AAV5JI35</accession>
<dbReference type="PANTHER" id="PTHR46162:SF2">
    <property type="entry name" value="ANKYRIN REPEAT-CONTAINING PROTEIN-RELATED"/>
    <property type="match status" value="1"/>
</dbReference>
<dbReference type="AlphaFoldDB" id="A0AAV5JI35"/>
<name>A0AAV5JI35_9ROSI</name>
<dbReference type="SUPFAM" id="SSF49599">
    <property type="entry name" value="TRAF domain-like"/>
    <property type="match status" value="2"/>
</dbReference>
<dbReference type="InterPro" id="IPR002083">
    <property type="entry name" value="MATH/TRAF_dom"/>
</dbReference>